<name>A0A8H4BAN5_MUCCL</name>
<dbReference type="SUPFAM" id="SSF50249">
    <property type="entry name" value="Nucleic acid-binding proteins"/>
    <property type="match status" value="1"/>
</dbReference>
<dbReference type="Proteomes" id="UP000469890">
    <property type="component" value="Unassembled WGS sequence"/>
</dbReference>
<keyword evidence="3" id="KW-0863">Zinc-finger</keyword>
<sequence length="105" mass="11799">IKACVTQKSEIKKFNNHDNAAKGLLINVNLSDPSGEIMATILTHEVNRFCYLLEEGSEYYISNARVTLVTEGRQQHSALSSQYGLFFNRKTKARAVSLYWGSLSL</sequence>
<evidence type="ECO:0000256" key="1">
    <source>
        <dbReference type="ARBA" id="ARBA00005690"/>
    </source>
</evidence>
<gene>
    <name evidence="6" type="ORF">FB192DRAFT_1288237</name>
</gene>
<comment type="caution">
    <text evidence="6">The sequence shown here is derived from an EMBL/GenBank/DDBJ whole genome shotgun (WGS) entry which is preliminary data.</text>
</comment>
<keyword evidence="2" id="KW-0479">Metal-binding</keyword>
<feature type="non-terminal residue" evidence="6">
    <location>
        <position position="1"/>
    </location>
</feature>
<accession>A0A8H4BAN5</accession>
<keyword evidence="5" id="KW-0238">DNA-binding</keyword>
<dbReference type="GO" id="GO:0008270">
    <property type="term" value="F:zinc ion binding"/>
    <property type="evidence" value="ECO:0007669"/>
    <property type="project" value="UniProtKB-KW"/>
</dbReference>
<dbReference type="GO" id="GO:0003677">
    <property type="term" value="F:DNA binding"/>
    <property type="evidence" value="ECO:0007669"/>
    <property type="project" value="UniProtKB-KW"/>
</dbReference>
<evidence type="ECO:0000256" key="2">
    <source>
        <dbReference type="ARBA" id="ARBA00022723"/>
    </source>
</evidence>
<evidence type="ECO:0000256" key="5">
    <source>
        <dbReference type="ARBA" id="ARBA00023125"/>
    </source>
</evidence>
<dbReference type="InterPro" id="IPR012340">
    <property type="entry name" value="NA-bd_OB-fold"/>
</dbReference>
<evidence type="ECO:0000256" key="3">
    <source>
        <dbReference type="ARBA" id="ARBA00022771"/>
    </source>
</evidence>
<keyword evidence="4" id="KW-0862">Zinc</keyword>
<protein>
    <submittedName>
        <fullName evidence="6">Uncharacterized protein</fullName>
    </submittedName>
</protein>
<dbReference type="Gene3D" id="2.40.50.140">
    <property type="entry name" value="Nucleic acid-binding proteins"/>
    <property type="match status" value="1"/>
</dbReference>
<dbReference type="AlphaFoldDB" id="A0A8H4BAN5"/>
<comment type="similarity">
    <text evidence="1">Belongs to the replication factor A protein 1 family.</text>
</comment>
<evidence type="ECO:0000256" key="4">
    <source>
        <dbReference type="ARBA" id="ARBA00022833"/>
    </source>
</evidence>
<dbReference type="EMBL" id="JAAECE010000007">
    <property type="protein sequence ID" value="KAF1798444.1"/>
    <property type="molecule type" value="Genomic_DNA"/>
</dbReference>
<reference evidence="6 7" key="1">
    <citation type="submission" date="2019-09" db="EMBL/GenBank/DDBJ databases">
        <authorList>
            <consortium name="DOE Joint Genome Institute"/>
            <person name="Mondo S.J."/>
            <person name="Navarro-Mendoza M.I."/>
            <person name="Perez-Arques C."/>
            <person name="Panchal S."/>
            <person name="Nicolas F.E."/>
            <person name="Ganguly P."/>
            <person name="Pangilinan J."/>
            <person name="Grigoriev I."/>
            <person name="Heitman J."/>
            <person name="Sanya K."/>
            <person name="Garre V."/>
        </authorList>
    </citation>
    <scope>NUCLEOTIDE SEQUENCE [LARGE SCALE GENOMIC DNA]</scope>
    <source>
        <strain evidence="6 7">MU402</strain>
    </source>
</reference>
<organism evidence="6 7">
    <name type="scientific">Mucor circinelloides f. lusitanicus</name>
    <name type="common">Mucor racemosus var. lusitanicus</name>
    <dbReference type="NCBI Taxonomy" id="29924"/>
    <lineage>
        <taxon>Eukaryota</taxon>
        <taxon>Fungi</taxon>
        <taxon>Fungi incertae sedis</taxon>
        <taxon>Mucoromycota</taxon>
        <taxon>Mucoromycotina</taxon>
        <taxon>Mucoromycetes</taxon>
        <taxon>Mucorales</taxon>
        <taxon>Mucorineae</taxon>
        <taxon>Mucoraceae</taxon>
        <taxon>Mucor</taxon>
    </lineage>
</organism>
<proteinExistence type="inferred from homology"/>
<evidence type="ECO:0000313" key="7">
    <source>
        <dbReference type="Proteomes" id="UP000469890"/>
    </source>
</evidence>
<dbReference type="FunFam" id="2.40.50.140:FF:000041">
    <property type="entry name" value="Replication protein A subunit"/>
    <property type="match status" value="1"/>
</dbReference>
<evidence type="ECO:0000313" key="6">
    <source>
        <dbReference type="EMBL" id="KAF1798444.1"/>
    </source>
</evidence>